<protein>
    <recommendedName>
        <fullName evidence="3">L-2-amino-thiazoline-4-carboxylic acid hydrolase</fullName>
    </recommendedName>
</protein>
<sequence>MCISERCPVTEIIHPFYESHRAAMEAAMRHRLDLAEPLLCECMQLSDIDEIRLEVMGEFAVVLTRMPYVGGTASRMSDFFMRLIGFMAISRVLRRRGLPLPVIGDIERKTYKTQLLTVPEAERLASGRQFMSPENQSLLREHAAKSVTASHQSEFPQDFVCDFVEPGPGDNFEFGINYTACGFCKFAARHGDEEILPNICGLDVDAYATRGIRLERTQTLAGGATHCDFRFSRLST</sequence>
<keyword evidence="2" id="KW-1185">Reference proteome</keyword>
<reference evidence="1 2" key="1">
    <citation type="submission" date="2019-10" db="EMBL/GenBank/DDBJ databases">
        <title>Taxonomy of Antarctic Massilia spp.: description of Massilia rubra sp. nov., Massilia aquatica sp. nov., Massilia mucilaginosa sp. nov., Massilia frigida sp. nov. isolated from streams, lakes and regoliths.</title>
        <authorList>
            <person name="Holochova P."/>
            <person name="Sedlacek I."/>
            <person name="Kralova S."/>
            <person name="Maslanova I."/>
            <person name="Busse H.-J."/>
            <person name="Stankova E."/>
            <person name="Vrbovska V."/>
            <person name="Kovarovic V."/>
            <person name="Bartak M."/>
            <person name="Svec P."/>
            <person name="Pantucek R."/>
        </authorList>
    </citation>
    <scope>NUCLEOTIDE SEQUENCE [LARGE SCALE GENOMIC DNA]</scope>
    <source>
        <strain evidence="1 2">CCM 8733</strain>
    </source>
</reference>
<dbReference type="Proteomes" id="UP000609726">
    <property type="component" value="Unassembled WGS sequence"/>
</dbReference>
<proteinExistence type="predicted"/>
<gene>
    <name evidence="1" type="ORF">F2P45_18665</name>
</gene>
<comment type="caution">
    <text evidence="1">The sequence shown here is derived from an EMBL/GenBank/DDBJ whole genome shotgun (WGS) entry which is preliminary data.</text>
</comment>
<evidence type="ECO:0008006" key="3">
    <source>
        <dbReference type="Google" id="ProtNLM"/>
    </source>
</evidence>
<dbReference type="EMBL" id="WHJH01000023">
    <property type="protein sequence ID" value="NHZ91025.1"/>
    <property type="molecule type" value="Genomic_DNA"/>
</dbReference>
<dbReference type="Pfam" id="PF14196">
    <property type="entry name" value="ATC_hydrolase"/>
    <property type="match status" value="1"/>
</dbReference>
<evidence type="ECO:0000313" key="1">
    <source>
        <dbReference type="EMBL" id="NHZ91025.1"/>
    </source>
</evidence>
<evidence type="ECO:0000313" key="2">
    <source>
        <dbReference type="Proteomes" id="UP000609726"/>
    </source>
</evidence>
<name>A0ABX0NWB6_9BURK</name>
<accession>A0ABX0NWB6</accession>
<organism evidence="1 2">
    <name type="scientific">Massilia mucilaginosa</name>
    <dbReference type="NCBI Taxonomy" id="2609282"/>
    <lineage>
        <taxon>Bacteria</taxon>
        <taxon>Pseudomonadati</taxon>
        <taxon>Pseudomonadota</taxon>
        <taxon>Betaproteobacteria</taxon>
        <taxon>Burkholderiales</taxon>
        <taxon>Oxalobacteraceae</taxon>
        <taxon>Telluria group</taxon>
        <taxon>Massilia</taxon>
    </lineage>
</organism>
<dbReference type="InterPro" id="IPR026002">
    <property type="entry name" value="ATC_hydrolase-like"/>
</dbReference>